<dbReference type="KEGG" id="hse:Hsero_0207"/>
<reference evidence="2 3" key="1">
    <citation type="submission" date="2010-04" db="EMBL/GenBank/DDBJ databases">
        <title>The genome of Herbaspirillum seropedicae SmR1, an endophytic, nitrogen-fixing, plant-growth promoting beta-Proteobacteria.</title>
        <authorList>
            <person name="Pedrosa F.O."/>
            <person name="Monteiro R.A."/>
            <person name="Wassem R."/>
            <person name="Cruz L.M."/>
            <person name="Ayub R.A."/>
            <person name="Colauto N.B."/>
            <person name="Fernandez M.A."/>
            <person name="Fungaro M.H.P."/>
            <person name="Grisard E.C."/>
            <person name="Hungria M."/>
            <person name="Madeira H.M.F."/>
            <person name="Nodari R.O."/>
            <person name="Osaku C.A."/>
            <person name="Petzl-Erler M.L."/>
            <person name="Terenzi H."/>
            <person name="Vieira L.G.E."/>
            <person name="Almeida M.I.M."/>
            <person name="Alves L.R."/>
            <person name="Arantes O.M.N."/>
            <person name="Balsanelli E."/>
            <person name="Barcellos F.G."/>
            <person name="Baura V.A."/>
            <person name="Binde D.R."/>
            <person name="Campo R.J."/>
            <person name="Chubatsu L.S."/>
            <person name="Chueire L.M.O."/>
            <person name="Ciferri R.R."/>
            <person name="Correa L.C."/>
            <person name="da Conceicao Silva J.L."/>
            <person name="Dabul A.N.G."/>
            <person name="Dambros B.P."/>
            <person name="Faoro H."/>
            <person name="Favetti A."/>
            <person name="Friedermann G."/>
            <person name="Furlaneto M.C."/>
            <person name="Gasques L.S."/>
            <person name="Gimenes C.C.T."/>
            <person name="Gioppo N.M.R."/>
            <person name="Glienke-Blanco C."/>
            <person name="Godoy L.P."/>
            <person name="Guerra M.P."/>
            <person name="Karp S."/>
            <person name="Kava-Cordeiro V."/>
            <person name="Margarido V.P."/>
            <person name="Mathioni S.M."/>
            <person name="Menck-Soares M.A."/>
            <person name="Murace N.K."/>
            <person name="Nicolas M.F."/>
            <person name="Oliveira C.E.C."/>
            <person name="Pagnan N.A.B."/>
            <person name="Pamphile J.A."/>
            <person name="Patussi E.V."/>
            <person name="Pereira L.F.P."/>
            <person name="Pereira-Ferrari L."/>
            <person name="Pinto F.G.S."/>
            <person name="Precoma C."/>
            <person name="Prioli A.J."/>
            <person name="Prioli S.M.A.P."/>
            <person name="Raittz R.T."/>
            <person name="Ramos H.J.O."/>
            <person name="Ribeiro E.M.S.F."/>
            <person name="Rigo L.U."/>
            <person name="Rocha C.L.M.S.C."/>
            <person name="Rocha S.N."/>
            <person name="Santos K."/>
            <person name="Satori D."/>
            <person name="Silva A.G."/>
            <person name="Simao R.C.G."/>
            <person name="Soares M.A.M."/>
            <person name="Souza E.M."/>
            <person name="Steffens M.B.R."/>
            <person name="Steindel M."/>
            <person name="Tadra-Sfeir M.Z."/>
            <person name="Takahashi E.K."/>
            <person name="Torres R.A."/>
            <person name="Valle J.S."/>
            <person name="Vernal J.I."/>
            <person name="Vilas-Boas L.A."/>
            <person name="Watanabe M.A.E."/>
            <person name="Weiss V.A."/>
            <person name="Yates M.A."/>
            <person name="Souza E.M."/>
        </authorList>
    </citation>
    <scope>NUCLEOTIDE SEQUENCE [LARGE SCALE GENOMIC DNA]</scope>
    <source>
        <strain evidence="2 3">SmR1</strain>
    </source>
</reference>
<keyword evidence="3" id="KW-1185">Reference proteome</keyword>
<sequence length="239" mass="25168">MAWCWSGSTWPGSAVLPSSARRRRTTGRIGGCSWGAIRICIACRGRCALSSAGWKWPASPSWMPRSCASTIAGAMPSRPTPAARRWWKKPSSPALPTQRNTPVRMAALPSHTACMPPAARTCGAAGPASPMCATAPLAISRPMCYVAISLSIRPTSLSWRTSTACFMPGHRPMQPNAPRPSTYAWATRPGPAASCMPSAAPSRTPRMATTPAKMASSTLAARAVSTSRAWATTASTVAR</sequence>
<accession>D8IV14</accession>
<feature type="region of interest" description="Disordered" evidence="1">
    <location>
        <begin position="79"/>
        <end position="99"/>
    </location>
</feature>
<dbReference type="HOGENOM" id="CLU_1159822_0_0_4"/>
<dbReference type="EMBL" id="CP002039">
    <property type="protein sequence ID" value="ADJ61733.1"/>
    <property type="molecule type" value="Genomic_DNA"/>
</dbReference>
<evidence type="ECO:0000313" key="3">
    <source>
        <dbReference type="Proteomes" id="UP000000329"/>
    </source>
</evidence>
<gene>
    <name evidence="2" type="ordered locus">Hsero_0207</name>
</gene>
<proteinExistence type="predicted"/>
<dbReference type="AlphaFoldDB" id="D8IV14"/>
<dbReference type="STRING" id="757424.Hsero_0207"/>
<evidence type="ECO:0000256" key="1">
    <source>
        <dbReference type="SAM" id="MobiDB-lite"/>
    </source>
</evidence>
<dbReference type="Proteomes" id="UP000000329">
    <property type="component" value="Chromosome"/>
</dbReference>
<evidence type="ECO:0000313" key="2">
    <source>
        <dbReference type="EMBL" id="ADJ61733.1"/>
    </source>
</evidence>
<organism evidence="2 3">
    <name type="scientific">Herbaspirillum seropedicae (strain SmR1)</name>
    <dbReference type="NCBI Taxonomy" id="757424"/>
    <lineage>
        <taxon>Bacteria</taxon>
        <taxon>Pseudomonadati</taxon>
        <taxon>Pseudomonadota</taxon>
        <taxon>Betaproteobacteria</taxon>
        <taxon>Burkholderiales</taxon>
        <taxon>Oxalobacteraceae</taxon>
        <taxon>Herbaspirillum</taxon>
    </lineage>
</organism>
<name>D8IV14_HERSS</name>
<protein>
    <submittedName>
        <fullName evidence="2">Uncharacterized protein</fullName>
    </submittedName>
</protein>